<evidence type="ECO:0000256" key="5">
    <source>
        <dbReference type="ARBA" id="ARBA00023136"/>
    </source>
</evidence>
<dbReference type="PANTHER" id="PTHR13317">
    <property type="entry name" value="TRANSMEMBRANE ANTERIOR POSTERIOR TRANSFORMATION PROTEIN 1 HOMOLOG"/>
    <property type="match status" value="1"/>
</dbReference>
<feature type="transmembrane region" description="Helical" evidence="7">
    <location>
        <begin position="435"/>
        <end position="455"/>
    </location>
</feature>
<keyword evidence="9" id="KW-1185">Reference proteome</keyword>
<evidence type="ECO:0000256" key="3">
    <source>
        <dbReference type="ARBA" id="ARBA00022692"/>
    </source>
</evidence>
<dbReference type="GeneID" id="43582359"/>
<feature type="compositionally biased region" description="Low complexity" evidence="6">
    <location>
        <begin position="914"/>
        <end position="941"/>
    </location>
</feature>
<evidence type="ECO:0000256" key="6">
    <source>
        <dbReference type="SAM" id="MobiDB-lite"/>
    </source>
</evidence>
<name>A0A5E8BXB8_9ASCO</name>
<feature type="region of interest" description="Disordered" evidence="6">
    <location>
        <begin position="171"/>
        <end position="210"/>
    </location>
</feature>
<dbReference type="AlphaFoldDB" id="A0A5E8BXB8"/>
<feature type="compositionally biased region" description="Basic and acidic residues" evidence="6">
    <location>
        <begin position="240"/>
        <end position="249"/>
    </location>
</feature>
<feature type="compositionally biased region" description="Low complexity" evidence="6">
    <location>
        <begin position="75"/>
        <end position="85"/>
    </location>
</feature>
<feature type="transmembrane region" description="Helical" evidence="7">
    <location>
        <begin position="765"/>
        <end position="794"/>
    </location>
</feature>
<feature type="region of interest" description="Disordered" evidence="6">
    <location>
        <begin position="65"/>
        <end position="99"/>
    </location>
</feature>
<feature type="region of interest" description="Disordered" evidence="6">
    <location>
        <begin position="914"/>
        <end position="961"/>
    </location>
</feature>
<evidence type="ECO:0000256" key="1">
    <source>
        <dbReference type="ARBA" id="ARBA00004141"/>
    </source>
</evidence>
<dbReference type="Proteomes" id="UP000398389">
    <property type="component" value="Unassembled WGS sequence"/>
</dbReference>
<sequence>MNFESARSNADDTNSCSSIQTGLSIDEESESTIFLPVTNEVGSSSSTGLLFSDIEKMQDKTRVAGASPITKCGSAEDSSATSNSSDNDDKDAKKDPGRTLLKNFTLPTIKKPSKSQNRVLLRRIQRGAPYYYRASKASRASKLENQKQNLMVDTEQVQRLYEALRSIENAQSENPVTQPHSHTLAVSAPPPHVQLKPLGDPLSKSSSSLVDLDVKRDKTFEASSAAITDEPIPRPKSHQSHADQDEKRVSSAPSNLSETKLVTCKSGNNASTQSLTLWKYLLLELGSQNTHVSSEEKTEQLGNFIRLPFYLERVIIFGSLACFDSFLYIFTILPLRFCYAIIHLFLRMFRLKKQKIPLTRKIDIIKGIVFLAVLYLLMQLDTSKIYHGIRGQSAIKLYVMFNVLEIADKLCSALGIDILDCLFSANTLDIGYSKSYILFLVRLIFFTLVATFYVYIHSNIILYQIISLNVAVNSYSNALLTLLLSNQFSEIKSTVFKKFERENLFQLTCADVAERFQITIMMLVIGLRNIVEVSSTGLVPRSWSGWNRWLGAIMGPMIVVVGSEVCVDWLKHAYIAKFNNIRPRVYRKFLDVLVYDYSDDAFSDQIMTKRIGIPIIPLASVFLRMLLQSYSILVEYQQSTLVTSSSSSTGSTTASFLPTCSITSLANSIILNETRKVNGDVSTNLSFSPIATSLSSASSLMNFPHSSSSAYQQSNSTWIDTINAFFITMVPYYFEKFTQPSYYTCLYSSFRNTLSSCMPDSADSFYATATMVLIVAISFILLFTIKLLLGLFLLQYTSKRRAIVLAKSSKPTTLPPINTNPSISHHPSLVTSTPLHSAGVPSATNNINFQIPPAPLTVPTTPTATTRTRSSSQVIHGSRRHSISRSSVSAGVSATVSQVSNTVPKQYPIITLPVSNPPSTSGSSGGATLVSARSGSASSGVGIEGYESDESDHVPGPIKGQGLVEVNETVRERMYAPDEPVPPPKPRKTYIKDFKDLCKIQRFKMTAKQIW</sequence>
<organism evidence="8 9">
    <name type="scientific">Magnusiomyces paraingens</name>
    <dbReference type="NCBI Taxonomy" id="2606893"/>
    <lineage>
        <taxon>Eukaryota</taxon>
        <taxon>Fungi</taxon>
        <taxon>Dikarya</taxon>
        <taxon>Ascomycota</taxon>
        <taxon>Saccharomycotina</taxon>
        <taxon>Dipodascomycetes</taxon>
        <taxon>Dipodascales</taxon>
        <taxon>Dipodascaceae</taxon>
        <taxon>Magnusiomyces</taxon>
    </lineage>
</organism>
<evidence type="ECO:0000313" key="8">
    <source>
        <dbReference type="EMBL" id="VVT53375.1"/>
    </source>
</evidence>
<proteinExistence type="inferred from homology"/>
<protein>
    <recommendedName>
        <fullName evidence="10">DUF747 family protein</fullName>
    </recommendedName>
</protein>
<evidence type="ECO:0000313" key="9">
    <source>
        <dbReference type="Proteomes" id="UP000398389"/>
    </source>
</evidence>
<feature type="region of interest" description="Disordered" evidence="6">
    <location>
        <begin position="1"/>
        <end position="23"/>
    </location>
</feature>
<reference evidence="8 9" key="1">
    <citation type="submission" date="2019-09" db="EMBL/GenBank/DDBJ databases">
        <authorList>
            <person name="Brejova B."/>
        </authorList>
    </citation>
    <scope>NUCLEOTIDE SEQUENCE [LARGE SCALE GENOMIC DNA]</scope>
</reference>
<dbReference type="GO" id="GO:0005789">
    <property type="term" value="C:endoplasmic reticulum membrane"/>
    <property type="evidence" value="ECO:0007669"/>
    <property type="project" value="TreeGrafter"/>
</dbReference>
<evidence type="ECO:0000256" key="4">
    <source>
        <dbReference type="ARBA" id="ARBA00022989"/>
    </source>
</evidence>
<keyword evidence="3 7" id="KW-0812">Transmembrane</keyword>
<feature type="compositionally biased region" description="Low complexity" evidence="6">
    <location>
        <begin position="857"/>
        <end position="869"/>
    </location>
</feature>
<comment type="similarity">
    <text evidence="2">Belongs to the TAPT1 family.</text>
</comment>
<evidence type="ECO:0008006" key="10">
    <source>
        <dbReference type="Google" id="ProtNLM"/>
    </source>
</evidence>
<evidence type="ECO:0000256" key="7">
    <source>
        <dbReference type="SAM" id="Phobius"/>
    </source>
</evidence>
<comment type="subcellular location">
    <subcellularLocation>
        <location evidence="1">Membrane</location>
        <topology evidence="1">Multi-pass membrane protein</topology>
    </subcellularLocation>
</comment>
<feature type="transmembrane region" description="Helical" evidence="7">
    <location>
        <begin position="358"/>
        <end position="378"/>
    </location>
</feature>
<keyword evidence="5 7" id="KW-0472">Membrane</keyword>
<dbReference type="InterPro" id="IPR008010">
    <property type="entry name" value="Tatp1"/>
</dbReference>
<dbReference type="Pfam" id="PF05346">
    <property type="entry name" value="DUF747"/>
    <property type="match status" value="1"/>
</dbReference>
<accession>A0A5E8BXB8</accession>
<dbReference type="OrthoDB" id="5376140at2759"/>
<feature type="compositionally biased region" description="Low complexity" evidence="6">
    <location>
        <begin position="195"/>
        <end position="210"/>
    </location>
</feature>
<dbReference type="RefSeq" id="XP_031854150.1">
    <property type="nucleotide sequence ID" value="XM_031998259.1"/>
</dbReference>
<feature type="region of interest" description="Disordered" evidence="6">
    <location>
        <begin position="851"/>
        <end position="891"/>
    </location>
</feature>
<feature type="transmembrane region" description="Helical" evidence="7">
    <location>
        <begin position="326"/>
        <end position="346"/>
    </location>
</feature>
<dbReference type="PANTHER" id="PTHR13317:SF4">
    <property type="entry name" value="TRANSMEMBRANE ANTERIOR POSTERIOR TRANSFORMATION PROTEIN 1 HOMOLOG"/>
    <property type="match status" value="1"/>
</dbReference>
<evidence type="ECO:0000256" key="2">
    <source>
        <dbReference type="ARBA" id="ARBA00008803"/>
    </source>
</evidence>
<dbReference type="EMBL" id="CABVLU010000003">
    <property type="protein sequence ID" value="VVT53375.1"/>
    <property type="molecule type" value="Genomic_DNA"/>
</dbReference>
<keyword evidence="4 7" id="KW-1133">Transmembrane helix</keyword>
<gene>
    <name evidence="8" type="ORF">SAPINGB_P003542</name>
</gene>
<feature type="compositionally biased region" description="Polar residues" evidence="6">
    <location>
        <begin position="171"/>
        <end position="181"/>
    </location>
</feature>
<feature type="region of interest" description="Disordered" evidence="6">
    <location>
        <begin position="222"/>
        <end position="254"/>
    </location>
</feature>